<evidence type="ECO:0000313" key="5">
    <source>
        <dbReference type="Proteomes" id="UP000829685"/>
    </source>
</evidence>
<evidence type="ECO:0000259" key="3">
    <source>
        <dbReference type="Pfam" id="PF24870"/>
    </source>
</evidence>
<dbReference type="EMBL" id="JAFIMR010000001">
    <property type="protein sequence ID" value="KAI1881503.1"/>
    <property type="molecule type" value="Genomic_DNA"/>
</dbReference>
<sequence length="201" mass="19376">MYPSKIFIAITGFLGASQAVANQARALNDAQDAQPGLAARQQSACATAASSILSSVPTGNGGFASVVNSLLGTGGVISPTRVCQVISALPSSLESEFSSYDNAVATWFSSESSRIDSLVSSCSNDTGVQSLASMTSGLAAYASGCNATTTSGGSSTGASSSGSSGTGSATAGSSAGGAPRETGFVAGAVMAAGFLGAVAML</sequence>
<feature type="chain" id="PRO_5040352860" description="DUF7735 domain-containing protein" evidence="2">
    <location>
        <begin position="20"/>
        <end position="201"/>
    </location>
</feature>
<evidence type="ECO:0000256" key="1">
    <source>
        <dbReference type="SAM" id="MobiDB-lite"/>
    </source>
</evidence>
<dbReference type="Proteomes" id="UP000829685">
    <property type="component" value="Unassembled WGS sequence"/>
</dbReference>
<dbReference type="InterPro" id="IPR056637">
    <property type="entry name" value="DUF7735"/>
</dbReference>
<reference evidence="4" key="1">
    <citation type="submission" date="2021-03" db="EMBL/GenBank/DDBJ databases">
        <title>Revisited historic fungal species revealed as producer of novel bioactive compounds through whole genome sequencing and comparative genomics.</title>
        <authorList>
            <person name="Vignolle G.A."/>
            <person name="Hochenegger N."/>
            <person name="Mach R.L."/>
            <person name="Mach-Aigner A.R."/>
            <person name="Javad Rahimi M."/>
            <person name="Salim K.A."/>
            <person name="Chan C.M."/>
            <person name="Lim L.B.L."/>
            <person name="Cai F."/>
            <person name="Druzhinina I.S."/>
            <person name="U'Ren J.M."/>
            <person name="Derntl C."/>
        </authorList>
    </citation>
    <scope>NUCLEOTIDE SEQUENCE</scope>
    <source>
        <strain evidence="4">TUCIM 5799</strain>
    </source>
</reference>
<proteinExistence type="predicted"/>
<feature type="signal peptide" evidence="2">
    <location>
        <begin position="1"/>
        <end position="19"/>
    </location>
</feature>
<accession>A0A9Q0AS52</accession>
<keyword evidence="2" id="KW-0732">Signal</keyword>
<evidence type="ECO:0000313" key="4">
    <source>
        <dbReference type="EMBL" id="KAI1881503.1"/>
    </source>
</evidence>
<gene>
    <name evidence="4" type="ORF">JX265_000329</name>
</gene>
<comment type="caution">
    <text evidence="4">The sequence shown here is derived from an EMBL/GenBank/DDBJ whole genome shotgun (WGS) entry which is preliminary data.</text>
</comment>
<keyword evidence="5" id="KW-1185">Reference proteome</keyword>
<name>A0A9Q0AS52_9PEZI</name>
<organism evidence="4 5">
    <name type="scientific">Neoarthrinium moseri</name>
    <dbReference type="NCBI Taxonomy" id="1658444"/>
    <lineage>
        <taxon>Eukaryota</taxon>
        <taxon>Fungi</taxon>
        <taxon>Dikarya</taxon>
        <taxon>Ascomycota</taxon>
        <taxon>Pezizomycotina</taxon>
        <taxon>Sordariomycetes</taxon>
        <taxon>Xylariomycetidae</taxon>
        <taxon>Amphisphaeriales</taxon>
        <taxon>Apiosporaceae</taxon>
        <taxon>Neoarthrinium</taxon>
    </lineage>
</organism>
<evidence type="ECO:0000256" key="2">
    <source>
        <dbReference type="SAM" id="SignalP"/>
    </source>
</evidence>
<feature type="region of interest" description="Disordered" evidence="1">
    <location>
        <begin position="152"/>
        <end position="176"/>
    </location>
</feature>
<dbReference type="Pfam" id="PF24870">
    <property type="entry name" value="DUF7735"/>
    <property type="match status" value="1"/>
</dbReference>
<dbReference type="OrthoDB" id="5243446at2759"/>
<protein>
    <recommendedName>
        <fullName evidence="3">DUF7735 domain-containing protein</fullName>
    </recommendedName>
</protein>
<feature type="domain" description="DUF7735" evidence="3">
    <location>
        <begin position="79"/>
        <end position="125"/>
    </location>
</feature>
<dbReference type="AlphaFoldDB" id="A0A9Q0AS52"/>